<accession>A0A699XRV1</accession>
<protein>
    <submittedName>
        <fullName evidence="2">Uncharacterized protein</fullName>
    </submittedName>
</protein>
<organism evidence="2">
    <name type="scientific">Tanacetum cinerariifolium</name>
    <name type="common">Dalmatian daisy</name>
    <name type="synonym">Chrysanthemum cinerariifolium</name>
    <dbReference type="NCBI Taxonomy" id="118510"/>
    <lineage>
        <taxon>Eukaryota</taxon>
        <taxon>Viridiplantae</taxon>
        <taxon>Streptophyta</taxon>
        <taxon>Embryophyta</taxon>
        <taxon>Tracheophyta</taxon>
        <taxon>Spermatophyta</taxon>
        <taxon>Magnoliopsida</taxon>
        <taxon>eudicotyledons</taxon>
        <taxon>Gunneridae</taxon>
        <taxon>Pentapetalae</taxon>
        <taxon>asterids</taxon>
        <taxon>campanulids</taxon>
        <taxon>Asterales</taxon>
        <taxon>Asteraceae</taxon>
        <taxon>Asteroideae</taxon>
        <taxon>Anthemideae</taxon>
        <taxon>Anthemidinae</taxon>
        <taxon>Tanacetum</taxon>
    </lineage>
</organism>
<evidence type="ECO:0000313" key="2">
    <source>
        <dbReference type="EMBL" id="GFD59651.1"/>
    </source>
</evidence>
<gene>
    <name evidence="2" type="ORF">Tci_931620</name>
</gene>
<evidence type="ECO:0000256" key="1">
    <source>
        <dbReference type="SAM" id="MobiDB-lite"/>
    </source>
</evidence>
<proteinExistence type="predicted"/>
<name>A0A699XRV1_TANCI</name>
<feature type="non-terminal residue" evidence="2">
    <location>
        <position position="1"/>
    </location>
</feature>
<comment type="caution">
    <text evidence="2">The sequence shown here is derived from an EMBL/GenBank/DDBJ whole genome shotgun (WGS) entry which is preliminary data.</text>
</comment>
<sequence length="81" mass="8947">MKESEAYKTYCAFATGKTIPKPKYVRRSAKEKTEQAPKASSSKRIKSAAKVTRSGKNKQIAKGLETLSEIAVSEDEHMKLA</sequence>
<reference evidence="2" key="1">
    <citation type="journal article" date="2019" name="Sci. Rep.">
        <title>Draft genome of Tanacetum cinerariifolium, the natural source of mosquito coil.</title>
        <authorList>
            <person name="Yamashiro T."/>
            <person name="Shiraishi A."/>
            <person name="Satake H."/>
            <person name="Nakayama K."/>
        </authorList>
    </citation>
    <scope>NUCLEOTIDE SEQUENCE</scope>
</reference>
<dbReference type="AlphaFoldDB" id="A0A699XRV1"/>
<feature type="region of interest" description="Disordered" evidence="1">
    <location>
        <begin position="23"/>
        <end position="57"/>
    </location>
</feature>
<dbReference type="EMBL" id="BKCJ011867713">
    <property type="protein sequence ID" value="GFD59651.1"/>
    <property type="molecule type" value="Genomic_DNA"/>
</dbReference>
<feature type="non-terminal residue" evidence="2">
    <location>
        <position position="81"/>
    </location>
</feature>